<evidence type="ECO:0000256" key="2">
    <source>
        <dbReference type="ARBA" id="ARBA00022475"/>
    </source>
</evidence>
<evidence type="ECO:0000313" key="10">
    <source>
        <dbReference type="EnsemblMetazoa" id="RPRC012774-PA"/>
    </source>
</evidence>
<dbReference type="VEuPathDB" id="VectorBase:RPRC012774"/>
<evidence type="ECO:0000313" key="11">
    <source>
        <dbReference type="Proteomes" id="UP000015103"/>
    </source>
</evidence>
<proteinExistence type="inferred from homology"/>
<keyword evidence="2" id="KW-1003">Cell membrane</keyword>
<feature type="domain" description="Membrane iron-sulfur containing protein FtrD-like" evidence="9">
    <location>
        <begin position="332"/>
        <end position="382"/>
    </location>
</feature>
<dbReference type="Pfam" id="PF10634">
    <property type="entry name" value="Iron_transport"/>
    <property type="match status" value="1"/>
</dbReference>
<organism evidence="10 11">
    <name type="scientific">Rhodnius prolixus</name>
    <name type="common">Triatomid bug</name>
    <dbReference type="NCBI Taxonomy" id="13249"/>
    <lineage>
        <taxon>Eukaryota</taxon>
        <taxon>Metazoa</taxon>
        <taxon>Ecdysozoa</taxon>
        <taxon>Arthropoda</taxon>
        <taxon>Hexapoda</taxon>
        <taxon>Insecta</taxon>
        <taxon>Pterygota</taxon>
        <taxon>Neoptera</taxon>
        <taxon>Paraneoptera</taxon>
        <taxon>Hemiptera</taxon>
        <taxon>Heteroptera</taxon>
        <taxon>Panheteroptera</taxon>
        <taxon>Cimicomorpha</taxon>
        <taxon>Reduviidae</taxon>
        <taxon>Triatominae</taxon>
        <taxon>Rhodnius</taxon>
    </lineage>
</organism>
<name>T1I902_RHOPR</name>
<keyword evidence="5" id="KW-1133">Transmembrane helix</keyword>
<dbReference type="EnsemblMetazoa" id="RPRC012774-RA">
    <property type="protein sequence ID" value="RPRC012774-PA"/>
    <property type="gene ID" value="RPRC012774"/>
</dbReference>
<dbReference type="PANTHER" id="PTHR30572">
    <property type="entry name" value="MEMBRANE COMPONENT OF TRANSPORTER-RELATED"/>
    <property type="match status" value="1"/>
</dbReference>
<keyword evidence="6" id="KW-0472">Membrane</keyword>
<dbReference type="eggNOG" id="ENOG502SDDK">
    <property type="taxonomic scope" value="Eukaryota"/>
</dbReference>
<dbReference type="HOGENOM" id="CLU_357653_0_0_1"/>
<evidence type="ECO:0000256" key="7">
    <source>
        <dbReference type="ARBA" id="ARBA00038076"/>
    </source>
</evidence>
<dbReference type="EMBL" id="ACPB03026699">
    <property type="status" value="NOT_ANNOTATED_CDS"/>
    <property type="molecule type" value="Genomic_DNA"/>
</dbReference>
<dbReference type="GO" id="GO:0005886">
    <property type="term" value="C:plasma membrane"/>
    <property type="evidence" value="ECO:0007669"/>
    <property type="project" value="UniProtKB-SubCell"/>
</dbReference>
<dbReference type="AlphaFoldDB" id="T1I902"/>
<feature type="domain" description="ABC3 transporter permease C-terminal" evidence="8">
    <location>
        <begin position="663"/>
        <end position="777"/>
    </location>
</feature>
<reference evidence="10" key="1">
    <citation type="submission" date="2015-05" db="UniProtKB">
        <authorList>
            <consortium name="EnsemblMetazoa"/>
        </authorList>
    </citation>
    <scope>IDENTIFICATION</scope>
</reference>
<comment type="similarity">
    <text evidence="7">Belongs to the ABC-4 integral membrane protein family.</text>
</comment>
<evidence type="ECO:0000256" key="1">
    <source>
        <dbReference type="ARBA" id="ARBA00004651"/>
    </source>
</evidence>
<evidence type="ECO:0008006" key="12">
    <source>
        <dbReference type="Google" id="ProtNLM"/>
    </source>
</evidence>
<keyword evidence="11" id="KW-1185">Reference proteome</keyword>
<dbReference type="InterPro" id="IPR003838">
    <property type="entry name" value="ABC3_permease_C"/>
</dbReference>
<evidence type="ECO:0000256" key="6">
    <source>
        <dbReference type="ARBA" id="ARBA00023136"/>
    </source>
</evidence>
<dbReference type="InterPro" id="IPR018470">
    <property type="entry name" value="Metal-bd_Tp34-typ"/>
</dbReference>
<keyword evidence="3" id="KW-0812">Transmembrane</keyword>
<dbReference type="GO" id="GO:0022857">
    <property type="term" value="F:transmembrane transporter activity"/>
    <property type="evidence" value="ECO:0007669"/>
    <property type="project" value="TreeGrafter"/>
</dbReference>
<protein>
    <recommendedName>
        <fullName evidence="12">ABC3 transporter permease protein domain-containing protein</fullName>
    </recommendedName>
</protein>
<dbReference type="InterPro" id="IPR018758">
    <property type="entry name" value="FtrD-like"/>
</dbReference>
<sequence length="784" mass="85173">MISKNQKQHDIDDMRIGLMKMQKSLIASAIIAGVLTAPAAFAFTEHPAGEPITINELEIAAVYLQPIDMEPRGMGLPAAKSDIHLEADIHAVEGNKNGFGAVVALALFLLSQFTQSSKLSYLWQGTLIIGAAVHWGDDPNLTALTTTHVVNTDLLLNISAVILAFGWVAFSAVLCSMMARRLPRLRWPLLLLLVALLVLPLSGGLMLLLMKLQALGLTKPRLSFVARVTNNGAALNYFCALLLGLLSAGFMLPLLKTRQQMQATDEAIAKRKATADYRNTRRTFTAALLALLVVTLGQLYWDKVASQPPRLSEAQPVTLGPDSKVHIPIEQVRDGKLHRFVWIADDGKAVRFFVINRYPDRLRLGVVFDACLLCGDQGYVMEALLAVSIDIGDKMARELKSYGANILVEPAGQAALPALFGENSNPLASEEFLDESELLNIKDIFWRNNIVGFAPLLSGDVIVAGKHISVLGTFFSQPITIPDEEDYHTGQQSLSPYWQVTGNWPTEPVSESALLSGQGIDVLAGKQLAQQNGWQVGQTLRLQGPERTLDVRISGILASGGDEENRLVMPLAAVQNMLGLEGKIQAVRVSALTVPENELSRRARENLEALNAEEHDLWYCTAYVSSIAHQLEEAISGSVVRPIWQVAASEGVVIDKIQLLLGVVTFAALVAAAMGIASLMTSTIMERSKEIGLMKALGARQWQIMLLFYLEAAMSGLLGGALGCIAGWGLARAIGLMLFGVPLSFAWVVIPCVLVIAMLIAVIGTWFPARRIARLYPVEVLYGR</sequence>
<accession>T1I902</accession>
<evidence type="ECO:0000256" key="5">
    <source>
        <dbReference type="ARBA" id="ARBA00022989"/>
    </source>
</evidence>
<dbReference type="InterPro" id="IPR050250">
    <property type="entry name" value="Macrolide_Exporter_MacB"/>
</dbReference>
<dbReference type="Proteomes" id="UP000015103">
    <property type="component" value="Unassembled WGS sequence"/>
</dbReference>
<dbReference type="Pfam" id="PF02687">
    <property type="entry name" value="FtsX"/>
    <property type="match status" value="1"/>
</dbReference>
<dbReference type="Gene3D" id="2.60.40.2480">
    <property type="entry name" value="Periplasmic metal-binding protein Tp34-type"/>
    <property type="match status" value="1"/>
</dbReference>
<evidence type="ECO:0000256" key="4">
    <source>
        <dbReference type="ARBA" id="ARBA00022729"/>
    </source>
</evidence>
<dbReference type="InParanoid" id="T1I902"/>
<evidence type="ECO:0000259" key="9">
    <source>
        <dbReference type="Pfam" id="PF10080"/>
    </source>
</evidence>
<comment type="subcellular location">
    <subcellularLocation>
        <location evidence="1">Cell membrane</location>
        <topology evidence="1">Multi-pass membrane protein</topology>
    </subcellularLocation>
</comment>
<dbReference type="STRING" id="13249.T1I902"/>
<dbReference type="Pfam" id="PF10080">
    <property type="entry name" value="FtrD-like"/>
    <property type="match status" value="1"/>
</dbReference>
<dbReference type="InterPro" id="IPR038482">
    <property type="entry name" value="Tp34-type_sf"/>
</dbReference>
<dbReference type="EMBL" id="ACPB03026698">
    <property type="status" value="NOT_ANNOTATED_CDS"/>
    <property type="molecule type" value="Genomic_DNA"/>
</dbReference>
<evidence type="ECO:0000259" key="8">
    <source>
        <dbReference type="Pfam" id="PF02687"/>
    </source>
</evidence>
<keyword evidence="4" id="KW-0732">Signal</keyword>
<evidence type="ECO:0000256" key="3">
    <source>
        <dbReference type="ARBA" id="ARBA00022692"/>
    </source>
</evidence>
<dbReference type="PANTHER" id="PTHR30572:SF4">
    <property type="entry name" value="ABC TRANSPORTER PERMEASE YTRF"/>
    <property type="match status" value="1"/>
</dbReference>